<dbReference type="Proteomes" id="UP000266673">
    <property type="component" value="Unassembled WGS sequence"/>
</dbReference>
<proteinExistence type="predicted"/>
<accession>A0A397W692</accession>
<comment type="caution">
    <text evidence="2">The sequence shown here is derived from an EMBL/GenBank/DDBJ whole genome shotgun (WGS) entry which is preliminary data.</text>
</comment>
<evidence type="ECO:0000313" key="3">
    <source>
        <dbReference type="Proteomes" id="UP000266673"/>
    </source>
</evidence>
<protein>
    <submittedName>
        <fullName evidence="2">Uncharacterized protein</fullName>
    </submittedName>
</protein>
<keyword evidence="3" id="KW-1185">Reference proteome</keyword>
<dbReference type="Gene3D" id="1.25.40.10">
    <property type="entry name" value="Tetratricopeptide repeat domain"/>
    <property type="match status" value="1"/>
</dbReference>
<name>A0A397W692_9GLOM</name>
<dbReference type="InterPro" id="IPR011990">
    <property type="entry name" value="TPR-like_helical_dom_sf"/>
</dbReference>
<dbReference type="OrthoDB" id="10549424at2759"/>
<evidence type="ECO:0000256" key="1">
    <source>
        <dbReference type="SAM" id="MobiDB-lite"/>
    </source>
</evidence>
<evidence type="ECO:0000313" key="2">
    <source>
        <dbReference type="EMBL" id="RIB26846.1"/>
    </source>
</evidence>
<feature type="compositionally biased region" description="Basic residues" evidence="1">
    <location>
        <begin position="124"/>
        <end position="134"/>
    </location>
</feature>
<organism evidence="2 3">
    <name type="scientific">Gigaspora rosea</name>
    <dbReference type="NCBI Taxonomy" id="44941"/>
    <lineage>
        <taxon>Eukaryota</taxon>
        <taxon>Fungi</taxon>
        <taxon>Fungi incertae sedis</taxon>
        <taxon>Mucoromycota</taxon>
        <taxon>Glomeromycotina</taxon>
        <taxon>Glomeromycetes</taxon>
        <taxon>Diversisporales</taxon>
        <taxon>Gigasporaceae</taxon>
        <taxon>Gigaspora</taxon>
    </lineage>
</organism>
<feature type="compositionally biased region" description="Basic and acidic residues" evidence="1">
    <location>
        <begin position="109"/>
        <end position="123"/>
    </location>
</feature>
<reference evidence="2 3" key="1">
    <citation type="submission" date="2018-06" db="EMBL/GenBank/DDBJ databases">
        <title>Comparative genomics reveals the genomic features of Rhizophagus irregularis, R. cerebriforme, R. diaphanum and Gigaspora rosea, and their symbiotic lifestyle signature.</title>
        <authorList>
            <person name="Morin E."/>
            <person name="San Clemente H."/>
            <person name="Chen E.C.H."/>
            <person name="De La Providencia I."/>
            <person name="Hainaut M."/>
            <person name="Kuo A."/>
            <person name="Kohler A."/>
            <person name="Murat C."/>
            <person name="Tang N."/>
            <person name="Roy S."/>
            <person name="Loubradou J."/>
            <person name="Henrissat B."/>
            <person name="Grigoriev I.V."/>
            <person name="Corradi N."/>
            <person name="Roux C."/>
            <person name="Martin F.M."/>
        </authorList>
    </citation>
    <scope>NUCLEOTIDE SEQUENCE [LARGE SCALE GENOMIC DNA]</scope>
    <source>
        <strain evidence="2 3">DAOM 194757</strain>
    </source>
</reference>
<dbReference type="EMBL" id="QKWP01000120">
    <property type="protein sequence ID" value="RIB26846.1"/>
    <property type="molecule type" value="Genomic_DNA"/>
</dbReference>
<sequence length="301" mass="34134">MADVERLVSLVGIMVRLVAATVKELRLKHCWSGRSINVVGHDCATHVESLDIMHVSVCKYLKIERILNVEKIVRRSKNEEWKSTNLDDEDGNKLRRKRVINISMKDRNVKEKGKIEDKPERSGGRRISKRYRKSAKIESPTRTCGVSHENTDGTYSFGNFYQNGIVVGKDENETFVYCQKSTDLDSESETHNLVTSTKENIDGDSRLYDVDGTCTVGRCDEKGNAVDDENDDLDEAIGNRAMMNSSGGIKKGFEWNLKCTEVGDCSAENTNEMYNIGCYYERRTKISIWTLKSREQGVGYT</sequence>
<feature type="region of interest" description="Disordered" evidence="1">
    <location>
        <begin position="109"/>
        <end position="145"/>
    </location>
</feature>
<dbReference type="AlphaFoldDB" id="A0A397W692"/>
<gene>
    <name evidence="2" type="ORF">C2G38_2162209</name>
</gene>